<gene>
    <name evidence="3" type="ORF">TsocGM_14445</name>
</gene>
<reference evidence="3 4" key="2">
    <citation type="submission" date="2019-01" db="EMBL/GenBank/DDBJ databases">
        <title>Tautonia sociabilis, a novel thermotolerant planctomycete of Isosphaeraceae family, isolated from a 4000 m deep subterranean habitat.</title>
        <authorList>
            <person name="Kovaleva O.L."/>
            <person name="Elcheninov A.G."/>
            <person name="Van Heerden E."/>
            <person name="Toshchakov S.V."/>
            <person name="Novikov A."/>
            <person name="Bonch-Osmolovskaya E.A."/>
            <person name="Kublanov I.V."/>
        </authorList>
    </citation>
    <scope>NUCLEOTIDE SEQUENCE [LARGE SCALE GENOMIC DNA]</scope>
    <source>
        <strain evidence="3 4">GM2012</strain>
    </source>
</reference>
<dbReference type="EMBL" id="RYZH01000027">
    <property type="protein sequence ID" value="RUL86993.1"/>
    <property type="molecule type" value="Genomic_DNA"/>
</dbReference>
<keyword evidence="2" id="KW-1133">Transmembrane helix</keyword>
<dbReference type="AlphaFoldDB" id="A0A432MI10"/>
<protein>
    <submittedName>
        <fullName evidence="3">Uncharacterized protein</fullName>
    </submittedName>
</protein>
<sequence>MADFLSWLVGIAGLFLLVWAIVGSVAAGMERARARLEGPERADEPVDRGPASALRKSVLPLIGLILFGGCVIYQFFGRPGEEGAGADPPAVAGGGEQGVPGEPEELDRFLEQSELETVASIKRAELASAKAKQQQVATLGARVREALAEWDQEFDRWEAEVIGLLGDDSGRALAGQPSYVRRYRAIAAQERPGREEAEGLRSALETLLEPVEDALASPADALIPDEALAGQLEGLLKQAREGRDAYRTPRIQVQTLTTHAKAAGEPAAKTLREAIAEQEAEEAIAATTLIEAEEEKARREREAALAAARREQLESEGRAEVERIKAETEAKRMVGEQEARRIAEEAESVRRRQEQEMEARLAEARREQLRKAFEQQWPGMQPYLTAFTTPGYTQPRRDKFVRTTDYGPVSLGKLRGAGLLERSVESLRRLHFATAANQMNDRERGGFPTMENTFAEAQADLQRIQEFLVTYGEIMVEEGLLTP</sequence>
<feature type="transmembrane region" description="Helical" evidence="2">
    <location>
        <begin position="58"/>
        <end position="76"/>
    </location>
</feature>
<proteinExistence type="predicted"/>
<evidence type="ECO:0000313" key="3">
    <source>
        <dbReference type="EMBL" id="RUL86993.1"/>
    </source>
</evidence>
<comment type="caution">
    <text evidence="3">The sequence shown here is derived from an EMBL/GenBank/DDBJ whole genome shotgun (WGS) entry which is preliminary data.</text>
</comment>
<keyword evidence="4" id="KW-1185">Reference proteome</keyword>
<keyword evidence="1" id="KW-0175">Coiled coil</keyword>
<feature type="transmembrane region" description="Helical" evidence="2">
    <location>
        <begin position="6"/>
        <end position="27"/>
    </location>
</feature>
<keyword evidence="2" id="KW-0812">Transmembrane</keyword>
<dbReference type="OrthoDB" id="268078at2"/>
<keyword evidence="2" id="KW-0472">Membrane</keyword>
<name>A0A432MI10_9BACT</name>
<reference evidence="3 4" key="1">
    <citation type="submission" date="2018-12" db="EMBL/GenBank/DDBJ databases">
        <authorList>
            <person name="Toschakov S.V."/>
        </authorList>
    </citation>
    <scope>NUCLEOTIDE SEQUENCE [LARGE SCALE GENOMIC DNA]</scope>
    <source>
        <strain evidence="3 4">GM2012</strain>
    </source>
</reference>
<dbReference type="Proteomes" id="UP000280296">
    <property type="component" value="Unassembled WGS sequence"/>
</dbReference>
<accession>A0A432MI10</accession>
<organism evidence="3 4">
    <name type="scientific">Tautonia sociabilis</name>
    <dbReference type="NCBI Taxonomy" id="2080755"/>
    <lineage>
        <taxon>Bacteria</taxon>
        <taxon>Pseudomonadati</taxon>
        <taxon>Planctomycetota</taxon>
        <taxon>Planctomycetia</taxon>
        <taxon>Isosphaerales</taxon>
        <taxon>Isosphaeraceae</taxon>
        <taxon>Tautonia</taxon>
    </lineage>
</organism>
<feature type="coiled-coil region" evidence="1">
    <location>
        <begin position="275"/>
        <end position="372"/>
    </location>
</feature>
<dbReference type="RefSeq" id="WP_126726179.1">
    <property type="nucleotide sequence ID" value="NZ_RYZH01000027.1"/>
</dbReference>
<evidence type="ECO:0000313" key="4">
    <source>
        <dbReference type="Proteomes" id="UP000280296"/>
    </source>
</evidence>
<evidence type="ECO:0000256" key="2">
    <source>
        <dbReference type="SAM" id="Phobius"/>
    </source>
</evidence>
<evidence type="ECO:0000256" key="1">
    <source>
        <dbReference type="SAM" id="Coils"/>
    </source>
</evidence>